<sequence length="442" mass="49062">MKVQDEVLNGVRVLDFTWSVSGATTARTLAAFGAEVIKVEWPKAPDYMRFSMYAEGDEPGLDNGAFFNNLSAGKKGISLNSKSERGMELVHELLAKSDIVLENFSAEVFEKWGLTYEELEKISPGIIYMSISGLGHTGRNKMYGTWGPTAQALSGMTFTSGLPDTQPAGWGYSYLDNIAGYTGALTVLAALRHKRKTGKGQYIDISQVESGIHLAGANLLDFTVNGRSSRRPGFPPGNRSISSTKHSENTYRGREACPHNSYRCIGGGENDWCTIAIFTDEEWESLVRVMGSPNWAIQEKFKTKEGRIANQDEIDARLERFAQKYNKFELMELLQSNGIPAGAVQTNEEIMDHDPQVKERGLIETLEHPLLGARRFEGLPINMSKTSPYLHKAGPLMGEDNDYVFGEILGYSPEEIEQLTNDGVLWPDDMPKESITGIRPLW</sequence>
<dbReference type="InterPro" id="IPR044855">
    <property type="entry name" value="CoA-Trfase_III_dom3_sf"/>
</dbReference>
<comment type="caution">
    <text evidence="3">The sequence shown here is derived from an EMBL/GenBank/DDBJ whole genome shotgun (WGS) entry which is preliminary data.</text>
</comment>
<organism evidence="3 4">
    <name type="scientific">Sporosarcina soli</name>
    <dbReference type="NCBI Taxonomy" id="334736"/>
    <lineage>
        <taxon>Bacteria</taxon>
        <taxon>Bacillati</taxon>
        <taxon>Bacillota</taxon>
        <taxon>Bacilli</taxon>
        <taxon>Bacillales</taxon>
        <taxon>Caryophanaceae</taxon>
        <taxon>Sporosarcina</taxon>
    </lineage>
</organism>
<accession>A0ABW0TJU5</accession>
<keyword evidence="1 3" id="KW-0808">Transferase</keyword>
<dbReference type="Proteomes" id="UP001596109">
    <property type="component" value="Unassembled WGS sequence"/>
</dbReference>
<proteinExistence type="predicted"/>
<dbReference type="InterPro" id="IPR050483">
    <property type="entry name" value="CoA-transferase_III_domain"/>
</dbReference>
<reference evidence="4" key="1">
    <citation type="journal article" date="2019" name="Int. J. Syst. Evol. Microbiol.">
        <title>The Global Catalogue of Microorganisms (GCM) 10K type strain sequencing project: providing services to taxonomists for standard genome sequencing and annotation.</title>
        <authorList>
            <consortium name="The Broad Institute Genomics Platform"/>
            <consortium name="The Broad Institute Genome Sequencing Center for Infectious Disease"/>
            <person name="Wu L."/>
            <person name="Ma J."/>
        </authorList>
    </citation>
    <scope>NUCLEOTIDE SEQUENCE [LARGE SCALE GENOMIC DNA]</scope>
    <source>
        <strain evidence="4">CGMCC 4.1434</strain>
    </source>
</reference>
<evidence type="ECO:0000313" key="4">
    <source>
        <dbReference type="Proteomes" id="UP001596109"/>
    </source>
</evidence>
<feature type="region of interest" description="Disordered" evidence="2">
    <location>
        <begin position="228"/>
        <end position="253"/>
    </location>
</feature>
<dbReference type="InterPro" id="IPR003673">
    <property type="entry name" value="CoA-Trfase_fam_III"/>
</dbReference>
<evidence type="ECO:0000256" key="1">
    <source>
        <dbReference type="ARBA" id="ARBA00022679"/>
    </source>
</evidence>
<evidence type="ECO:0000256" key="2">
    <source>
        <dbReference type="SAM" id="MobiDB-lite"/>
    </source>
</evidence>
<gene>
    <name evidence="3" type="ORF">ACFPRA_12620</name>
</gene>
<dbReference type="Pfam" id="PF02515">
    <property type="entry name" value="CoA_transf_3"/>
    <property type="match status" value="1"/>
</dbReference>
<dbReference type="SUPFAM" id="SSF89796">
    <property type="entry name" value="CoA-transferase family III (CaiB/BaiF)"/>
    <property type="match status" value="1"/>
</dbReference>
<dbReference type="PANTHER" id="PTHR48207">
    <property type="entry name" value="SUCCINATE--HYDROXYMETHYLGLUTARATE COA-TRANSFERASE"/>
    <property type="match status" value="1"/>
</dbReference>
<dbReference type="Gene3D" id="3.30.1540.10">
    <property type="entry name" value="formyl-coa transferase, domain 3"/>
    <property type="match status" value="1"/>
</dbReference>
<evidence type="ECO:0000313" key="3">
    <source>
        <dbReference type="EMBL" id="MFC5589741.1"/>
    </source>
</evidence>
<dbReference type="RefSeq" id="WP_381435089.1">
    <property type="nucleotide sequence ID" value="NZ_JBHSNO010000006.1"/>
</dbReference>
<dbReference type="InterPro" id="IPR023606">
    <property type="entry name" value="CoA-Trfase_III_dom_1_sf"/>
</dbReference>
<dbReference type="GO" id="GO:0016740">
    <property type="term" value="F:transferase activity"/>
    <property type="evidence" value="ECO:0007669"/>
    <property type="project" value="UniProtKB-KW"/>
</dbReference>
<name>A0ABW0TJU5_9BACL</name>
<keyword evidence="4" id="KW-1185">Reference proteome</keyword>
<dbReference type="EMBL" id="JBHSNO010000006">
    <property type="protein sequence ID" value="MFC5589741.1"/>
    <property type="molecule type" value="Genomic_DNA"/>
</dbReference>
<dbReference type="PANTHER" id="PTHR48207:SF3">
    <property type="entry name" value="SUCCINATE--HYDROXYMETHYLGLUTARATE COA-TRANSFERASE"/>
    <property type="match status" value="1"/>
</dbReference>
<dbReference type="Gene3D" id="3.40.50.10540">
    <property type="entry name" value="Crotonobetainyl-coa:carnitine coa-transferase, domain 1"/>
    <property type="match status" value="1"/>
</dbReference>
<protein>
    <submittedName>
        <fullName evidence="3">CaiB/BaiF CoA transferase family protein</fullName>
    </submittedName>
</protein>